<evidence type="ECO:0000313" key="5">
    <source>
        <dbReference type="Proteomes" id="UP001174694"/>
    </source>
</evidence>
<evidence type="ECO:0000313" key="4">
    <source>
        <dbReference type="EMBL" id="KAJ9131632.1"/>
    </source>
</evidence>
<keyword evidence="1" id="KW-0521">NADP</keyword>
<dbReference type="PANTHER" id="PTHR47706:SF10">
    <property type="entry name" value="NMRA-LIKE DOMAIN-CONTAINING PROTEIN"/>
    <property type="match status" value="1"/>
</dbReference>
<dbReference type="InterPro" id="IPR008030">
    <property type="entry name" value="NmrA-like"/>
</dbReference>
<organism evidence="4 5">
    <name type="scientific">Pleurostoma richardsiae</name>
    <dbReference type="NCBI Taxonomy" id="41990"/>
    <lineage>
        <taxon>Eukaryota</taxon>
        <taxon>Fungi</taxon>
        <taxon>Dikarya</taxon>
        <taxon>Ascomycota</taxon>
        <taxon>Pezizomycotina</taxon>
        <taxon>Sordariomycetes</taxon>
        <taxon>Sordariomycetidae</taxon>
        <taxon>Calosphaeriales</taxon>
        <taxon>Pleurostomataceae</taxon>
        <taxon>Pleurostoma</taxon>
    </lineage>
</organism>
<dbReference type="SUPFAM" id="SSF51735">
    <property type="entry name" value="NAD(P)-binding Rossmann-fold domains"/>
    <property type="match status" value="1"/>
</dbReference>
<proteinExistence type="predicted"/>
<dbReference type="Gene3D" id="3.40.50.720">
    <property type="entry name" value="NAD(P)-binding Rossmann-like Domain"/>
    <property type="match status" value="1"/>
</dbReference>
<comment type="caution">
    <text evidence="4">The sequence shown here is derived from an EMBL/GenBank/DDBJ whole genome shotgun (WGS) entry which is preliminary data.</text>
</comment>
<evidence type="ECO:0000259" key="3">
    <source>
        <dbReference type="Pfam" id="PF05368"/>
    </source>
</evidence>
<dbReference type="Proteomes" id="UP001174694">
    <property type="component" value="Unassembled WGS sequence"/>
</dbReference>
<dbReference type="InterPro" id="IPR036291">
    <property type="entry name" value="NAD(P)-bd_dom_sf"/>
</dbReference>
<accession>A0AA38R7E7</accession>
<dbReference type="InterPro" id="IPR045312">
    <property type="entry name" value="PCBER-like"/>
</dbReference>
<dbReference type="AlphaFoldDB" id="A0AA38R7E7"/>
<evidence type="ECO:0000256" key="2">
    <source>
        <dbReference type="ARBA" id="ARBA00023002"/>
    </source>
</evidence>
<evidence type="ECO:0000256" key="1">
    <source>
        <dbReference type="ARBA" id="ARBA00022857"/>
    </source>
</evidence>
<keyword evidence="5" id="KW-1185">Reference proteome</keyword>
<gene>
    <name evidence="4" type="ORF">NKR23_g11660</name>
</gene>
<feature type="domain" description="NmrA-like" evidence="3">
    <location>
        <begin position="5"/>
        <end position="241"/>
    </location>
</feature>
<protein>
    <submittedName>
        <fullName evidence="4">Isoflavone reductase like protein irl</fullName>
    </submittedName>
</protein>
<keyword evidence="2" id="KW-0560">Oxidoreductase</keyword>
<dbReference type="CDD" id="cd05259">
    <property type="entry name" value="PCBER_SDR_a"/>
    <property type="match status" value="1"/>
</dbReference>
<dbReference type="EMBL" id="JANBVO010000066">
    <property type="protein sequence ID" value="KAJ9131632.1"/>
    <property type="molecule type" value="Genomic_DNA"/>
</dbReference>
<dbReference type="Gene3D" id="3.90.25.10">
    <property type="entry name" value="UDP-galactose 4-epimerase, domain 1"/>
    <property type="match status" value="1"/>
</dbReference>
<dbReference type="Pfam" id="PF05368">
    <property type="entry name" value="NmrA"/>
    <property type="match status" value="1"/>
</dbReference>
<reference evidence="4" key="1">
    <citation type="submission" date="2022-07" db="EMBL/GenBank/DDBJ databases">
        <title>Fungi with potential for degradation of polypropylene.</title>
        <authorList>
            <person name="Gostincar C."/>
        </authorList>
    </citation>
    <scope>NUCLEOTIDE SEQUENCE</scope>
    <source>
        <strain evidence="4">EXF-13308</strain>
    </source>
</reference>
<dbReference type="GO" id="GO:0016491">
    <property type="term" value="F:oxidoreductase activity"/>
    <property type="evidence" value="ECO:0007669"/>
    <property type="project" value="UniProtKB-KW"/>
</dbReference>
<name>A0AA38R7E7_9PEZI</name>
<dbReference type="InterPro" id="IPR051609">
    <property type="entry name" value="NmrA/Isoflavone_reductase-like"/>
</dbReference>
<sequence>MSPFNKILVVGAGGSIGSVMLEALLKEPAFTVTVLQRASSHAVISPSVRTITVPDSYPAEALVDAFRGQDAVVNCITSLNVREQFRFVDAAVAAGVRRYVPSEYGLDNLKPKARALNAVFDGKGAVQAYLRSREGEIEWTSFSCGMWLRWSAAHDFLGMRLREKKFVLWDEGNGYFSCTTEENTALALVSALTRSPEETRNKNIFLSDFAVTQRQLLAEIERQLGEKMVVEKVDSYKLVKEKQAAVRAGDRNATYALIETGFVTGRYGGHLEKEGEIWNERLGLPRRSVEEVVQAALKGINLL</sequence>
<dbReference type="PANTHER" id="PTHR47706">
    <property type="entry name" value="NMRA-LIKE FAMILY PROTEIN"/>
    <property type="match status" value="1"/>
</dbReference>